<reference evidence="11 12" key="1">
    <citation type="submission" date="2020-01" db="EMBL/GenBank/DDBJ databases">
        <title>Insect and environment-associated Actinomycetes.</title>
        <authorList>
            <person name="Currrie C."/>
            <person name="Chevrette M."/>
            <person name="Carlson C."/>
            <person name="Stubbendieck R."/>
            <person name="Wendt-Pienkowski E."/>
        </authorList>
    </citation>
    <scope>NUCLEOTIDE SEQUENCE [LARGE SCALE GENOMIC DNA]</scope>
    <source>
        <strain evidence="11 12">SID8189</strain>
    </source>
</reference>
<dbReference type="NCBIfam" id="TIGR00330">
    <property type="entry name" value="glpX"/>
    <property type="match status" value="1"/>
</dbReference>
<feature type="binding site" evidence="9">
    <location>
        <position position="105"/>
    </location>
    <ligand>
        <name>Mn(2+)</name>
        <dbReference type="ChEBI" id="CHEBI:29035"/>
        <label>2</label>
    </ligand>
</feature>
<dbReference type="Proteomes" id="UP000471745">
    <property type="component" value="Unassembled WGS sequence"/>
</dbReference>
<dbReference type="Gene3D" id="3.30.540.10">
    <property type="entry name" value="Fructose-1,6-Bisphosphatase, subunit A, domain 1"/>
    <property type="match status" value="1"/>
</dbReference>
<feature type="binding site" evidence="10">
    <location>
        <begin position="105"/>
        <end position="107"/>
    </location>
    <ligand>
        <name>substrate</name>
    </ligand>
</feature>
<dbReference type="GO" id="GO:0042132">
    <property type="term" value="F:fructose 1,6-bisphosphate 1-phosphatase activity"/>
    <property type="evidence" value="ECO:0007669"/>
    <property type="project" value="UniProtKB-EC"/>
</dbReference>
<comment type="similarity">
    <text evidence="3 8">Belongs to the FBPase class 2 family.</text>
</comment>
<protein>
    <recommendedName>
        <fullName evidence="8">Fructose-1,6-bisphosphatase</fullName>
    </recommendedName>
</protein>
<comment type="cofactor">
    <cofactor evidence="9">
        <name>Mn(2+)</name>
        <dbReference type="ChEBI" id="CHEBI:29035"/>
    </cofactor>
</comment>
<evidence type="ECO:0000256" key="2">
    <source>
        <dbReference type="ARBA" id="ARBA00004742"/>
    </source>
</evidence>
<evidence type="ECO:0000313" key="12">
    <source>
        <dbReference type="Proteomes" id="UP000471745"/>
    </source>
</evidence>
<keyword evidence="7 8" id="KW-0119">Carbohydrate metabolism</keyword>
<keyword evidence="5 11" id="KW-0378">Hydrolase</keyword>
<feature type="binding site" evidence="10">
    <location>
        <begin position="182"/>
        <end position="184"/>
    </location>
    <ligand>
        <name>substrate</name>
    </ligand>
</feature>
<evidence type="ECO:0000256" key="10">
    <source>
        <dbReference type="PIRSR" id="PIRSR004532-2"/>
    </source>
</evidence>
<feature type="binding site" evidence="9">
    <location>
        <position position="231"/>
    </location>
    <ligand>
        <name>Mn(2+)</name>
        <dbReference type="ChEBI" id="CHEBI:29035"/>
        <label>2</label>
    </ligand>
</feature>
<feature type="binding site" evidence="9">
    <location>
        <position position="74"/>
    </location>
    <ligand>
        <name>Mn(2+)</name>
        <dbReference type="ChEBI" id="CHEBI:29035"/>
        <label>1</label>
    </ligand>
</feature>
<dbReference type="GO" id="GO:0005829">
    <property type="term" value="C:cytosol"/>
    <property type="evidence" value="ECO:0007669"/>
    <property type="project" value="TreeGrafter"/>
</dbReference>
<feature type="binding site" evidence="9">
    <location>
        <position position="50"/>
    </location>
    <ligand>
        <name>Mn(2+)</name>
        <dbReference type="ChEBI" id="CHEBI:29035"/>
        <label>1</label>
    </ligand>
</feature>
<dbReference type="GO" id="GO:0006094">
    <property type="term" value="P:gluconeogenesis"/>
    <property type="evidence" value="ECO:0007669"/>
    <property type="project" value="InterPro"/>
</dbReference>
<evidence type="ECO:0000256" key="5">
    <source>
        <dbReference type="ARBA" id="ARBA00022801"/>
    </source>
</evidence>
<gene>
    <name evidence="11" type="primary">glpX</name>
    <name evidence="11" type="ORF">G3I18_26250</name>
</gene>
<feature type="binding site" evidence="10">
    <location>
        <position position="228"/>
    </location>
    <ligand>
        <name>substrate</name>
    </ligand>
</feature>
<dbReference type="AlphaFoldDB" id="A0A9X5CP21"/>
<dbReference type="GO" id="GO:0030388">
    <property type="term" value="P:fructose 1,6-bisphosphate metabolic process"/>
    <property type="evidence" value="ECO:0007669"/>
    <property type="project" value="TreeGrafter"/>
</dbReference>
<name>A0A9X5CP21_9ACTN</name>
<keyword evidence="12" id="KW-1185">Reference proteome</keyword>
<comment type="pathway">
    <text evidence="2">Carbohydrate biosynthesis; gluconeogenesis.</text>
</comment>
<evidence type="ECO:0000256" key="4">
    <source>
        <dbReference type="ARBA" id="ARBA00022723"/>
    </source>
</evidence>
<comment type="caution">
    <text evidence="11">The sequence shown here is derived from an EMBL/GenBank/DDBJ whole genome shotgun (WGS) entry which is preliminary data.</text>
</comment>
<feature type="binding site" evidence="9">
    <location>
        <position position="102"/>
    </location>
    <ligand>
        <name>Mn(2+)</name>
        <dbReference type="ChEBI" id="CHEBI:29035"/>
        <label>2</label>
    </ligand>
</feature>
<keyword evidence="4 9" id="KW-0479">Metal-binding</keyword>
<dbReference type="CDD" id="cd01516">
    <property type="entry name" value="FBPase_glpX"/>
    <property type="match status" value="1"/>
</dbReference>
<proteinExistence type="inferred from homology"/>
<sequence>MTEHHHLPSELDVPSEAPDRNLALELVRVTEAAAMAAGRWVGRGDKNGADGAAVRAMRTLVSTVSMNGVVVIGEGEKDEAPMLFNGERVGDGTGPECDIAVDPIDGTTLTAKGMTNAIAVLAAAERGSMFDPSAVFYMDKLVTGPEAADFVDINAPVSVNIRRVAKAKRVTPEDVTVVILDRPRHEGIIKEIRETGARIKLISDGDVAGSILALREGTGIDLLLGIGGTPEGIISACAVKCLGGTIQGKLWPKDDEERQRAIDAGHDLDRVLTTEDLVTGDNVFFVATGITDGELLRGVRYRSETATTDSIVMRSKSGTVRRIDSEHRLSKLRAYSAIDFDRAK</sequence>
<dbReference type="Gene3D" id="3.40.190.90">
    <property type="match status" value="1"/>
</dbReference>
<evidence type="ECO:0000256" key="7">
    <source>
        <dbReference type="ARBA" id="ARBA00023277"/>
    </source>
</evidence>
<comment type="catalytic activity">
    <reaction evidence="1">
        <text>beta-D-fructose 1,6-bisphosphate + H2O = beta-D-fructose 6-phosphate + phosphate</text>
        <dbReference type="Rhea" id="RHEA:11064"/>
        <dbReference type="ChEBI" id="CHEBI:15377"/>
        <dbReference type="ChEBI" id="CHEBI:32966"/>
        <dbReference type="ChEBI" id="CHEBI:43474"/>
        <dbReference type="ChEBI" id="CHEBI:57634"/>
        <dbReference type="EC" id="3.1.3.11"/>
    </reaction>
</comment>
<evidence type="ECO:0000256" key="9">
    <source>
        <dbReference type="PIRSR" id="PIRSR004532-1"/>
    </source>
</evidence>
<dbReference type="EMBL" id="JAAGNA010000898">
    <property type="protein sequence ID" value="NEC52032.1"/>
    <property type="molecule type" value="Genomic_DNA"/>
</dbReference>
<dbReference type="GO" id="GO:0046872">
    <property type="term" value="F:metal ion binding"/>
    <property type="evidence" value="ECO:0007669"/>
    <property type="project" value="UniProtKB-KW"/>
</dbReference>
<evidence type="ECO:0000313" key="11">
    <source>
        <dbReference type="EMBL" id="NEC52032.1"/>
    </source>
</evidence>
<dbReference type="GO" id="GO:0006071">
    <property type="term" value="P:glycerol metabolic process"/>
    <property type="evidence" value="ECO:0007669"/>
    <property type="project" value="InterPro"/>
</dbReference>
<feature type="binding site" evidence="10">
    <location>
        <begin position="204"/>
        <end position="206"/>
    </location>
    <ligand>
        <name>substrate</name>
    </ligand>
</feature>
<dbReference type="InterPro" id="IPR004464">
    <property type="entry name" value="FBPase_class-2/SBPase"/>
</dbReference>
<dbReference type="RefSeq" id="WP_033272195.1">
    <property type="nucleotide sequence ID" value="NZ_JAAGNA010000898.1"/>
</dbReference>
<dbReference type="FunFam" id="3.40.190.90:FF:000001">
    <property type="entry name" value="Fructose-1,6-bisphosphatase"/>
    <property type="match status" value="1"/>
</dbReference>
<dbReference type="PANTHER" id="PTHR30447:SF0">
    <property type="entry name" value="FRUCTOSE-1,6-BISPHOSPHATASE 1 CLASS 2-RELATED"/>
    <property type="match status" value="1"/>
</dbReference>
<dbReference type="PANTHER" id="PTHR30447">
    <property type="entry name" value="FRUCTOSE-1,6-BISPHOSPHATASE CLASS 2"/>
    <property type="match status" value="1"/>
</dbReference>
<dbReference type="SUPFAM" id="SSF56655">
    <property type="entry name" value="Carbohydrate phosphatase"/>
    <property type="match status" value="1"/>
</dbReference>
<dbReference type="PIRSF" id="PIRSF004532">
    <property type="entry name" value="GlpX"/>
    <property type="match status" value="1"/>
</dbReference>
<organism evidence="11 12">
    <name type="scientific">Actinospica acidiphila</name>
    <dbReference type="NCBI Taxonomy" id="304899"/>
    <lineage>
        <taxon>Bacteria</taxon>
        <taxon>Bacillati</taxon>
        <taxon>Actinomycetota</taxon>
        <taxon>Actinomycetes</taxon>
        <taxon>Catenulisporales</taxon>
        <taxon>Actinospicaceae</taxon>
        <taxon>Actinospica</taxon>
    </lineage>
</organism>
<evidence type="ECO:0000256" key="8">
    <source>
        <dbReference type="PIRNR" id="PIRNR004532"/>
    </source>
</evidence>
<accession>A0A9X5CP21</accession>
<evidence type="ECO:0000256" key="3">
    <source>
        <dbReference type="ARBA" id="ARBA00008989"/>
    </source>
</evidence>
<dbReference type="GeneID" id="97449549"/>
<keyword evidence="6 9" id="KW-0464">Manganese</keyword>
<evidence type="ECO:0000256" key="6">
    <source>
        <dbReference type="ARBA" id="ARBA00023211"/>
    </source>
</evidence>
<evidence type="ECO:0000256" key="1">
    <source>
        <dbReference type="ARBA" id="ARBA00001273"/>
    </source>
</evidence>
<feature type="binding site" evidence="10">
    <location>
        <position position="137"/>
    </location>
    <ligand>
        <name>substrate</name>
    </ligand>
</feature>
<dbReference type="Pfam" id="PF03320">
    <property type="entry name" value="FBPase_glpX"/>
    <property type="match status" value="1"/>
</dbReference>